<sequence length="113" mass="12284">MSFQPPSAKQEQQNRKILEDLQLQKKKLMMKQQASGIISSGPPSSVPPVLSPTASTSAVIPAPQPSTTTDYQGLNKNQRTALQHAHANSFASFIPQDSSFGNLILPVLPRFDK</sequence>
<dbReference type="PANTHER" id="PTHR31526:SF2">
    <property type="entry name" value="SOSS COMPLEX SUBUNIT C"/>
    <property type="match status" value="1"/>
</dbReference>
<dbReference type="AlphaFoldDB" id="A0AAV6VDH2"/>
<dbReference type="GO" id="GO:0005654">
    <property type="term" value="C:nucleoplasm"/>
    <property type="evidence" value="ECO:0007669"/>
    <property type="project" value="TreeGrafter"/>
</dbReference>
<feature type="region of interest" description="Disordered" evidence="2">
    <location>
        <begin position="32"/>
        <end position="68"/>
    </location>
</feature>
<accession>A0AAV6VDH2</accession>
<comment type="caution">
    <text evidence="3">The sequence shown here is derived from an EMBL/GenBank/DDBJ whole genome shotgun (WGS) entry which is preliminary data.</text>
</comment>
<dbReference type="GO" id="GO:0070876">
    <property type="term" value="C:SOSS complex"/>
    <property type="evidence" value="ECO:0007669"/>
    <property type="project" value="InterPro"/>
</dbReference>
<evidence type="ECO:0008006" key="5">
    <source>
        <dbReference type="Google" id="ProtNLM"/>
    </source>
</evidence>
<keyword evidence="4" id="KW-1185">Reference proteome</keyword>
<feature type="compositionally biased region" description="Low complexity" evidence="2">
    <location>
        <begin position="32"/>
        <end position="43"/>
    </location>
</feature>
<evidence type="ECO:0000256" key="2">
    <source>
        <dbReference type="SAM" id="MobiDB-lite"/>
    </source>
</evidence>
<proteinExistence type="inferred from homology"/>
<dbReference type="PANTHER" id="PTHR31526">
    <property type="entry name" value="SOSS COMPLEX SUBUNIT C"/>
    <property type="match status" value="1"/>
</dbReference>
<organism evidence="3 4">
    <name type="scientific">Oedothorax gibbosus</name>
    <dbReference type="NCBI Taxonomy" id="931172"/>
    <lineage>
        <taxon>Eukaryota</taxon>
        <taxon>Metazoa</taxon>
        <taxon>Ecdysozoa</taxon>
        <taxon>Arthropoda</taxon>
        <taxon>Chelicerata</taxon>
        <taxon>Arachnida</taxon>
        <taxon>Araneae</taxon>
        <taxon>Araneomorphae</taxon>
        <taxon>Entelegynae</taxon>
        <taxon>Araneoidea</taxon>
        <taxon>Linyphiidae</taxon>
        <taxon>Erigoninae</taxon>
        <taxon>Oedothorax</taxon>
    </lineage>
</organism>
<reference evidence="3 4" key="1">
    <citation type="journal article" date="2022" name="Nat. Ecol. Evol.">
        <title>A masculinizing supergene underlies an exaggerated male reproductive morph in a spider.</title>
        <authorList>
            <person name="Hendrickx F."/>
            <person name="De Corte Z."/>
            <person name="Sonet G."/>
            <person name="Van Belleghem S.M."/>
            <person name="Kostlbacher S."/>
            <person name="Vangestel C."/>
        </authorList>
    </citation>
    <scope>NUCLEOTIDE SEQUENCE [LARGE SCALE GENOMIC DNA]</scope>
    <source>
        <strain evidence="3">W744_W776</strain>
    </source>
</reference>
<evidence type="ECO:0000313" key="3">
    <source>
        <dbReference type="EMBL" id="KAG8193756.1"/>
    </source>
</evidence>
<dbReference type="GO" id="GO:0006281">
    <property type="term" value="P:DNA repair"/>
    <property type="evidence" value="ECO:0007669"/>
    <property type="project" value="InterPro"/>
</dbReference>
<dbReference type="InterPro" id="IPR031821">
    <property type="entry name" value="SOSSC"/>
</dbReference>
<protein>
    <recommendedName>
        <fullName evidence="5">SOSS complex subunit C</fullName>
    </recommendedName>
</protein>
<name>A0AAV6VDH2_9ARAC</name>
<gene>
    <name evidence="3" type="ORF">JTE90_005053</name>
</gene>
<evidence type="ECO:0000313" key="4">
    <source>
        <dbReference type="Proteomes" id="UP000827092"/>
    </source>
</evidence>
<dbReference type="EMBL" id="JAFNEN010000115">
    <property type="protein sequence ID" value="KAG8193756.1"/>
    <property type="molecule type" value="Genomic_DNA"/>
</dbReference>
<dbReference type="Pfam" id="PF15925">
    <property type="entry name" value="SOSSC"/>
    <property type="match status" value="1"/>
</dbReference>
<comment type="similarity">
    <text evidence="1">Belongs to the SOSS-C family.</text>
</comment>
<evidence type="ECO:0000256" key="1">
    <source>
        <dbReference type="ARBA" id="ARBA00007829"/>
    </source>
</evidence>
<dbReference type="Proteomes" id="UP000827092">
    <property type="component" value="Unassembled WGS sequence"/>
</dbReference>